<name>W9AYH6_MYCCO</name>
<evidence type="ECO:0000313" key="3">
    <source>
        <dbReference type="Proteomes" id="UP000028870"/>
    </source>
</evidence>
<gene>
    <name evidence="2" type="ORF">BN977_02804</name>
</gene>
<reference evidence="2" key="2">
    <citation type="submission" date="2014-03" db="EMBL/GenBank/DDBJ databases">
        <authorList>
            <person name="Urmite Genomes"/>
        </authorList>
    </citation>
    <scope>NUCLEOTIDE SEQUENCE</scope>
    <source>
        <strain evidence="2">DSM 44829</strain>
    </source>
</reference>
<evidence type="ECO:0000313" key="2">
    <source>
        <dbReference type="EMBL" id="CDO07987.1"/>
    </source>
</evidence>
<feature type="transmembrane region" description="Helical" evidence="1">
    <location>
        <begin position="38"/>
        <end position="62"/>
    </location>
</feature>
<accession>W9AYH6</accession>
<keyword evidence="1" id="KW-0472">Membrane</keyword>
<dbReference type="AlphaFoldDB" id="W9AYH6"/>
<keyword evidence="1" id="KW-1133">Transmembrane helix</keyword>
<dbReference type="EMBL" id="CCBB010000001">
    <property type="protein sequence ID" value="CDO07987.1"/>
    <property type="molecule type" value="Genomic_DNA"/>
</dbReference>
<evidence type="ECO:0000256" key="1">
    <source>
        <dbReference type="SAM" id="Phobius"/>
    </source>
</evidence>
<dbReference type="STRING" id="258533.BN977_02804"/>
<reference evidence="2" key="1">
    <citation type="submission" date="2014-03" db="EMBL/GenBank/DDBJ databases">
        <title>Draft Genome Sequence of Mycobacterium cosmeticum DSM 44829.</title>
        <authorList>
            <person name="Croce O."/>
            <person name="Robert C."/>
            <person name="Raoult D."/>
            <person name="Drancourt M."/>
        </authorList>
    </citation>
    <scope>NUCLEOTIDE SEQUENCE [LARGE SCALE GENOMIC DNA]</scope>
    <source>
        <strain evidence="2">DSM 44829</strain>
    </source>
</reference>
<proteinExistence type="predicted"/>
<keyword evidence="3" id="KW-1185">Reference proteome</keyword>
<comment type="caution">
    <text evidence="2">The sequence shown here is derived from an EMBL/GenBank/DDBJ whole genome shotgun (WGS) entry which is preliminary data.</text>
</comment>
<dbReference type="Proteomes" id="UP000028870">
    <property type="component" value="Unassembled WGS sequence"/>
</dbReference>
<organism evidence="2 3">
    <name type="scientific">Mycolicibacterium cosmeticum</name>
    <dbReference type="NCBI Taxonomy" id="258533"/>
    <lineage>
        <taxon>Bacteria</taxon>
        <taxon>Bacillati</taxon>
        <taxon>Actinomycetota</taxon>
        <taxon>Actinomycetes</taxon>
        <taxon>Mycobacteriales</taxon>
        <taxon>Mycobacteriaceae</taxon>
        <taxon>Mycolicibacterium</taxon>
    </lineage>
</organism>
<protein>
    <submittedName>
        <fullName evidence="2">Uncharacterized protein</fullName>
    </submittedName>
</protein>
<dbReference type="eggNOG" id="ENOG5031T66">
    <property type="taxonomic scope" value="Bacteria"/>
</dbReference>
<keyword evidence="1" id="KW-0812">Transmembrane</keyword>
<sequence>MRTMPSGNKGNDMTIALYHQTMPDWASRRKLGRAVVRIGDVLATVLRPVLVAVAIMIAAMWWSMPKAAADPVNTVLNDVGVGNNGTISSMIAELGEMFCPLIAQAGSNFASNSYSANGNGLGGAVAGGVTNLVIQNQCPSWINSIANGHLPGALTGAASAINPMQSVTGAATDPLQALTGATNTAGLNIPALPSTGLPGAGLPTGLPVTGLPSSPLG</sequence>